<keyword evidence="4 12" id="KW-0808">Transferase</keyword>
<dbReference type="CDD" id="cd00833">
    <property type="entry name" value="PKS"/>
    <property type="match status" value="1"/>
</dbReference>
<dbReference type="InterPro" id="IPR036736">
    <property type="entry name" value="ACP-like_sf"/>
</dbReference>
<name>A0A3M8BD01_9BACL</name>
<dbReference type="GO" id="GO:0004315">
    <property type="term" value="F:3-oxoacyl-[acyl-carrier-protein] synthase activity"/>
    <property type="evidence" value="ECO:0007669"/>
    <property type="project" value="InterPro"/>
</dbReference>
<evidence type="ECO:0000259" key="10">
    <source>
        <dbReference type="PROSITE" id="PS52004"/>
    </source>
</evidence>
<reference evidence="12 13" key="1">
    <citation type="submission" date="2018-10" db="EMBL/GenBank/DDBJ databases">
        <title>Phylogenomics of Brevibacillus.</title>
        <authorList>
            <person name="Dunlap C."/>
        </authorList>
    </citation>
    <scope>NUCLEOTIDE SEQUENCE [LARGE SCALE GENOMIC DNA]</scope>
    <source>
        <strain evidence="12 13">NRRL NRS 1219</strain>
    </source>
</reference>
<keyword evidence="12" id="KW-0012">Acyltransferase</keyword>
<dbReference type="InterPro" id="IPR016035">
    <property type="entry name" value="Acyl_Trfase/lysoPLipase"/>
</dbReference>
<dbReference type="Proteomes" id="UP000276178">
    <property type="component" value="Unassembled WGS sequence"/>
</dbReference>
<feature type="compositionally biased region" description="Low complexity" evidence="8">
    <location>
        <begin position="849"/>
        <end position="859"/>
    </location>
</feature>
<evidence type="ECO:0000313" key="11">
    <source>
        <dbReference type="EMBL" id="GED24499.1"/>
    </source>
</evidence>
<dbReference type="PROSITE" id="PS52004">
    <property type="entry name" value="KS3_2"/>
    <property type="match status" value="1"/>
</dbReference>
<dbReference type="InterPro" id="IPR020806">
    <property type="entry name" value="PKS_PP-bd"/>
</dbReference>
<keyword evidence="7" id="KW-0511">Multifunctional enzyme</keyword>
<evidence type="ECO:0000313" key="13">
    <source>
        <dbReference type="Proteomes" id="UP000276178"/>
    </source>
</evidence>
<dbReference type="EMBL" id="RHHN01000008">
    <property type="protein sequence ID" value="RNB60837.1"/>
    <property type="molecule type" value="Genomic_DNA"/>
</dbReference>
<dbReference type="PROSITE" id="PS50075">
    <property type="entry name" value="CARRIER"/>
    <property type="match status" value="1"/>
</dbReference>
<dbReference type="GO" id="GO:0006633">
    <property type="term" value="P:fatty acid biosynthetic process"/>
    <property type="evidence" value="ECO:0007669"/>
    <property type="project" value="InterPro"/>
</dbReference>
<dbReference type="Gene3D" id="3.40.47.10">
    <property type="match status" value="1"/>
</dbReference>
<comment type="caution">
    <text evidence="12">The sequence shown here is derived from an EMBL/GenBank/DDBJ whole genome shotgun (WGS) entry which is preliminary data.</text>
</comment>
<gene>
    <name evidence="11" type="ORF">BAG01nite_06010</name>
    <name evidence="12" type="ORF">EB820_01520</name>
</gene>
<dbReference type="SUPFAM" id="SSF52777">
    <property type="entry name" value="CoA-dependent acyltransferases"/>
    <property type="match status" value="2"/>
</dbReference>
<dbReference type="InterPro" id="IPR001227">
    <property type="entry name" value="Ac_transferase_dom_sf"/>
</dbReference>
<dbReference type="RefSeq" id="WP_122952445.1">
    <property type="nucleotide sequence ID" value="NZ_BJOD01000004.1"/>
</dbReference>
<keyword evidence="5" id="KW-0276">Fatty acid metabolism</keyword>
<dbReference type="Gene3D" id="3.30.559.10">
    <property type="entry name" value="Chloramphenicol acetyltransferase-like domain"/>
    <property type="match status" value="1"/>
</dbReference>
<dbReference type="Proteomes" id="UP000317180">
    <property type="component" value="Unassembled WGS sequence"/>
</dbReference>
<dbReference type="Pfam" id="PF00668">
    <property type="entry name" value="Condensation"/>
    <property type="match status" value="1"/>
</dbReference>
<evidence type="ECO:0000256" key="7">
    <source>
        <dbReference type="ARBA" id="ARBA00023268"/>
    </source>
</evidence>
<feature type="domain" description="Ketosynthase family 3 (KS3)" evidence="10">
    <location>
        <begin position="8"/>
        <end position="433"/>
    </location>
</feature>
<dbReference type="GO" id="GO:0004312">
    <property type="term" value="F:fatty acid synthase activity"/>
    <property type="evidence" value="ECO:0007669"/>
    <property type="project" value="TreeGrafter"/>
</dbReference>
<dbReference type="EMBL" id="BJOD01000004">
    <property type="protein sequence ID" value="GED24499.1"/>
    <property type="molecule type" value="Genomic_DNA"/>
</dbReference>
<evidence type="ECO:0000256" key="1">
    <source>
        <dbReference type="ARBA" id="ARBA00001957"/>
    </source>
</evidence>
<evidence type="ECO:0000256" key="6">
    <source>
        <dbReference type="ARBA" id="ARBA00023098"/>
    </source>
</evidence>
<dbReference type="FunFam" id="3.40.47.10:FF:000042">
    <property type="entry name" value="Polyketide synthase Pks13"/>
    <property type="match status" value="1"/>
</dbReference>
<dbReference type="Pfam" id="PF00550">
    <property type="entry name" value="PP-binding"/>
    <property type="match status" value="1"/>
</dbReference>
<dbReference type="SMART" id="SM01294">
    <property type="entry name" value="PKS_PP_betabranch"/>
    <property type="match status" value="1"/>
</dbReference>
<dbReference type="SUPFAM" id="SSF53901">
    <property type="entry name" value="Thiolase-like"/>
    <property type="match status" value="1"/>
</dbReference>
<dbReference type="InterPro" id="IPR023213">
    <property type="entry name" value="CAT-like_dom_sf"/>
</dbReference>
<evidence type="ECO:0000256" key="4">
    <source>
        <dbReference type="ARBA" id="ARBA00022679"/>
    </source>
</evidence>
<dbReference type="InterPro" id="IPR032821">
    <property type="entry name" value="PKS_assoc"/>
</dbReference>
<dbReference type="Pfam" id="PF02801">
    <property type="entry name" value="Ketoacyl-synt_C"/>
    <property type="match status" value="1"/>
</dbReference>
<evidence type="ECO:0000256" key="8">
    <source>
        <dbReference type="SAM" id="MobiDB-lite"/>
    </source>
</evidence>
<dbReference type="InterPro" id="IPR050091">
    <property type="entry name" value="PKS_NRPS_Biosynth_Enz"/>
</dbReference>
<dbReference type="OrthoDB" id="9765680at2"/>
<dbReference type="SMART" id="SM00825">
    <property type="entry name" value="PKS_KS"/>
    <property type="match status" value="1"/>
</dbReference>
<dbReference type="SMART" id="SM00827">
    <property type="entry name" value="PKS_AT"/>
    <property type="match status" value="1"/>
</dbReference>
<organism evidence="12 13">
    <name type="scientific">Brevibacillus agri</name>
    <dbReference type="NCBI Taxonomy" id="51101"/>
    <lineage>
        <taxon>Bacteria</taxon>
        <taxon>Bacillati</taxon>
        <taxon>Bacillota</taxon>
        <taxon>Bacilli</taxon>
        <taxon>Bacillales</taxon>
        <taxon>Paenibacillaceae</taxon>
        <taxon>Brevibacillus</taxon>
    </lineage>
</organism>
<dbReference type="PROSITE" id="PS00606">
    <property type="entry name" value="KS3_1"/>
    <property type="match status" value="1"/>
</dbReference>
<dbReference type="SUPFAM" id="SSF47336">
    <property type="entry name" value="ACP-like"/>
    <property type="match status" value="1"/>
</dbReference>
<protein>
    <submittedName>
        <fullName evidence="12">Acyltransferase domain-containing protein</fullName>
    </submittedName>
</protein>
<feature type="compositionally biased region" description="Polar residues" evidence="8">
    <location>
        <begin position="985"/>
        <end position="1005"/>
    </location>
</feature>
<reference evidence="11 14" key="2">
    <citation type="submission" date="2019-06" db="EMBL/GenBank/DDBJ databases">
        <title>Whole genome shotgun sequence of Brevibacillus agri NBRC 15538.</title>
        <authorList>
            <person name="Hosoyama A."/>
            <person name="Uohara A."/>
            <person name="Ohji S."/>
            <person name="Ichikawa N."/>
        </authorList>
    </citation>
    <scope>NUCLEOTIDE SEQUENCE [LARGE SCALE GENOMIC DNA]</scope>
    <source>
        <strain evidence="11 14">NBRC 15538</strain>
    </source>
</reference>
<dbReference type="GeneID" id="82811596"/>
<dbReference type="Pfam" id="PF00109">
    <property type="entry name" value="ketoacyl-synt"/>
    <property type="match status" value="1"/>
</dbReference>
<dbReference type="InterPro" id="IPR014043">
    <property type="entry name" value="Acyl_transferase_dom"/>
</dbReference>
<dbReference type="Gene3D" id="3.30.70.3290">
    <property type="match status" value="2"/>
</dbReference>
<feature type="region of interest" description="Disordered" evidence="8">
    <location>
        <begin position="938"/>
        <end position="1005"/>
    </location>
</feature>
<dbReference type="Pfam" id="PF16197">
    <property type="entry name" value="KAsynt_C_assoc"/>
    <property type="match status" value="1"/>
</dbReference>
<sequence length="1464" mass="163340">MENAHAPSEKIAIIGMAGKFPQAENIRKYWNNLVDGVEGIRFFTKEELLESGVDPALLARPDYVPACGQLAGIEWFDAAFFHYTPREAEIMDPQQRLFLEAAWNALEDAGQSVSQLEGAVGVFAGIGANKYVTHVVSRPDLLRILDHRQIEVGNDKDFLTTRVSYKLNLTGPSFSVQTACSSSLVSVHLACQSLLNGECDMALAGGVSVQFLDKHGYLYKQGGIESPDGHCRCFDEKAEGTVFGDGVGVVVLKRLDEALQDKDHIYAVISGSAINNDGAGKVGYTAPGFEGQIQVISEAMEVAGVTPHEIGYVEAHGTGTKLGDRVEIAALKEVFKERDPADPCYIGSVKANVGHLNTASGIAGLMKTVLAIHHETIPPLLHLQKPNPQLELENSPFRLNNTPVRWQADSGKRVAGVSSFGIGGTNAHVIVETAPKTPALEAASEWNLLAISGKTSAARQRNYENVLAYLRENPEASLSQVAYTLQTGREHFDFRGIVLCHTEEAVAHPDALRLVCSETEESAEKKAVVFVFSPAGIACGSTARDLYRQFPFFREQMDQCFRFVERVLRLDAKTWLENDSPHGPIAQFILEYSLAQLWRHWGVTPKALAGDWLGEYVSACLAGVLAWEDALKLLCFRGDCAYAIALGKPGIPFLSNRSGTWITEEQASSMDYWRELVSFSGQGVDVASLPVLSHVQKPVFLEVGPGKTQLERLAASERFRSAPLLPSLPAPGENESACKTMLASLGRLWLYKANIRWKNVHAPAHPSRLPLPTYAFERKYYWIERAFAAPAETLGNEKRLPPSTLLIRQGGEFIQDGQASYTLQAHQMRQVEELLASFAADSPGEKLAPLASASASAPATEQQPRNQRQEDMASWLCTILEELLGKSPISVADDFFDLGGDSVTAIQFASRLKEHHIEIASDLLFDYPTMEELARQIRLGSDSKPSTEALAGDHPTMEEQQARQVGRESDSQSTTGALAADDPTQEQQARQISLESTSQPSAPSTLFYNVDQADQEILLRTVDTREVESVYPLTFMQLLVLNHNILHARQGTVSLLAFPIAEELRLDHFRLAWQRVIDRHSVLRTGFIWRKISHPVQFVKRHVDVAIDVLDWTKLSADEQKQALAEWIAQERQKSFKVDEVPQMRFQLIQYDKASYQFVWTYQHSLFDGWSMNLILQEVWANYQLGEALIREPQTPATPFLDYVKWQKRQDDQEARQFWTGELGPFRYREQLVPTTPSQRSGYVSAVKSVALAQDEVYTVREFSRKNQITLNTVVLGAWGLAQARLLEQRDVLIGLMTSGRVPEIGQMDKMVGLFTNSLPVRLTYNDADQVKEWFVALQKKIVRIRRYEHITLQQMAQWSQIPLDFLQTVINTRSLVYTHFPFQTQAGEQKPFQAKSSGQLHLPLRLFVNPSEDRFTLRAEYDSSQFAHDAVAQLLEEVKRLVVAVPRADGIADLWAEAKNQMK</sequence>
<dbReference type="InterPro" id="IPR014031">
    <property type="entry name" value="Ketoacyl_synth_C"/>
</dbReference>
<keyword evidence="3" id="KW-0597">Phosphoprotein</keyword>
<evidence type="ECO:0000256" key="5">
    <source>
        <dbReference type="ARBA" id="ARBA00022832"/>
    </source>
</evidence>
<evidence type="ECO:0000259" key="9">
    <source>
        <dbReference type="PROSITE" id="PS50075"/>
    </source>
</evidence>
<dbReference type="InterPro" id="IPR020841">
    <property type="entry name" value="PKS_Beta-ketoAc_synthase_dom"/>
</dbReference>
<evidence type="ECO:0000313" key="14">
    <source>
        <dbReference type="Proteomes" id="UP000317180"/>
    </source>
</evidence>
<dbReference type="PANTHER" id="PTHR43775">
    <property type="entry name" value="FATTY ACID SYNTHASE"/>
    <property type="match status" value="1"/>
</dbReference>
<dbReference type="SMART" id="SM00823">
    <property type="entry name" value="PKS_PP"/>
    <property type="match status" value="1"/>
</dbReference>
<evidence type="ECO:0000313" key="12">
    <source>
        <dbReference type="EMBL" id="RNB60837.1"/>
    </source>
</evidence>
<dbReference type="InterPro" id="IPR016039">
    <property type="entry name" value="Thiolase-like"/>
</dbReference>
<dbReference type="InterPro" id="IPR009081">
    <property type="entry name" value="PP-bd_ACP"/>
</dbReference>
<accession>A0A3M8BD01</accession>
<feature type="domain" description="Carrier" evidence="9">
    <location>
        <begin position="863"/>
        <end position="941"/>
    </location>
</feature>
<dbReference type="PANTHER" id="PTHR43775:SF51">
    <property type="entry name" value="INACTIVE PHENOLPHTHIOCEROL SYNTHESIS POLYKETIDE SYNTHASE TYPE I PKS1-RELATED"/>
    <property type="match status" value="1"/>
</dbReference>
<keyword evidence="2" id="KW-0596">Phosphopantetheine</keyword>
<dbReference type="SUPFAM" id="SSF52151">
    <property type="entry name" value="FabD/lysophospholipase-like"/>
    <property type="match status" value="1"/>
</dbReference>
<dbReference type="Gene3D" id="1.10.1200.10">
    <property type="entry name" value="ACP-like"/>
    <property type="match status" value="1"/>
</dbReference>
<dbReference type="InterPro" id="IPR014030">
    <property type="entry name" value="Ketoacyl_synth_N"/>
</dbReference>
<dbReference type="GO" id="GO:0031177">
    <property type="term" value="F:phosphopantetheine binding"/>
    <property type="evidence" value="ECO:0007669"/>
    <property type="project" value="InterPro"/>
</dbReference>
<dbReference type="InterPro" id="IPR001242">
    <property type="entry name" value="Condensation_dom"/>
</dbReference>
<keyword evidence="6" id="KW-0443">Lipid metabolism</keyword>
<dbReference type="Gene3D" id="3.30.559.30">
    <property type="entry name" value="Nonribosomal peptide synthetase, condensation domain"/>
    <property type="match status" value="1"/>
</dbReference>
<proteinExistence type="predicted"/>
<feature type="compositionally biased region" description="Basic and acidic residues" evidence="8">
    <location>
        <begin position="955"/>
        <end position="970"/>
    </location>
</feature>
<keyword evidence="14" id="KW-1185">Reference proteome</keyword>
<dbReference type="Gene3D" id="3.40.366.10">
    <property type="entry name" value="Malonyl-Coenzyme A Acyl Carrier Protein, domain 2"/>
    <property type="match status" value="2"/>
</dbReference>
<evidence type="ECO:0000256" key="3">
    <source>
        <dbReference type="ARBA" id="ARBA00022553"/>
    </source>
</evidence>
<comment type="cofactor">
    <cofactor evidence="1">
        <name>pantetheine 4'-phosphate</name>
        <dbReference type="ChEBI" id="CHEBI:47942"/>
    </cofactor>
</comment>
<feature type="region of interest" description="Disordered" evidence="8">
    <location>
        <begin position="849"/>
        <end position="870"/>
    </location>
</feature>
<dbReference type="InterPro" id="IPR018201">
    <property type="entry name" value="Ketoacyl_synth_AS"/>
</dbReference>
<evidence type="ECO:0000256" key="2">
    <source>
        <dbReference type="ARBA" id="ARBA00022450"/>
    </source>
</evidence>